<dbReference type="PANTHER" id="PTHR13935:SF106">
    <property type="entry name" value="ACHAETE-SCUTE COMPLEX PROTEIN T5-RELATED"/>
    <property type="match status" value="1"/>
</dbReference>
<dbReference type="Gene3D" id="4.10.280.10">
    <property type="entry name" value="Helix-loop-helix DNA-binding domain"/>
    <property type="match status" value="1"/>
</dbReference>
<dbReference type="CDD" id="cd18914">
    <property type="entry name" value="bHLH_AtORG2_like"/>
    <property type="match status" value="1"/>
</dbReference>
<dbReference type="PROSITE" id="PS50888">
    <property type="entry name" value="BHLH"/>
    <property type="match status" value="1"/>
</dbReference>
<dbReference type="Pfam" id="PF00010">
    <property type="entry name" value="HLH"/>
    <property type="match status" value="1"/>
</dbReference>
<evidence type="ECO:0000313" key="9">
    <source>
        <dbReference type="EMBL" id="KAJ9679161.1"/>
    </source>
</evidence>
<protein>
    <recommendedName>
        <fullName evidence="8">BHLH domain-containing protein</fullName>
    </recommendedName>
</protein>
<feature type="domain" description="BHLH" evidence="8">
    <location>
        <begin position="68"/>
        <end position="120"/>
    </location>
</feature>
<dbReference type="SUPFAM" id="SSF47459">
    <property type="entry name" value="HLH, helix-loop-helix DNA-binding domain"/>
    <property type="match status" value="1"/>
</dbReference>
<evidence type="ECO:0000256" key="1">
    <source>
        <dbReference type="ARBA" id="ARBA00004123"/>
    </source>
</evidence>
<evidence type="ECO:0000259" key="8">
    <source>
        <dbReference type="PROSITE" id="PS50888"/>
    </source>
</evidence>
<dbReference type="GO" id="GO:0000977">
    <property type="term" value="F:RNA polymerase II transcription regulatory region sequence-specific DNA binding"/>
    <property type="evidence" value="ECO:0007669"/>
    <property type="project" value="TreeGrafter"/>
</dbReference>
<accession>A0AA38YYR4</accession>
<evidence type="ECO:0000256" key="5">
    <source>
        <dbReference type="ARBA" id="ARBA00023163"/>
    </source>
</evidence>
<keyword evidence="3" id="KW-0805">Transcription regulation</keyword>
<comment type="subcellular location">
    <subcellularLocation>
        <location evidence="1">Nucleus</location>
    </subcellularLocation>
</comment>
<proteinExistence type="predicted"/>
<dbReference type="SMART" id="SM00353">
    <property type="entry name" value="HLH"/>
    <property type="match status" value="1"/>
</dbReference>
<reference evidence="9 10" key="1">
    <citation type="journal article" date="2023" name="BMC Biotechnol.">
        <title>Vitis rotundifolia cv Carlos genome sequencing.</title>
        <authorList>
            <person name="Huff M."/>
            <person name="Hulse-Kemp A."/>
            <person name="Scheffler B."/>
            <person name="Youngblood R."/>
            <person name="Simpson S."/>
            <person name="Babiker E."/>
            <person name="Staton M."/>
        </authorList>
    </citation>
    <scope>NUCLEOTIDE SEQUENCE [LARGE SCALE GENOMIC DNA]</scope>
    <source>
        <tissue evidence="9">Leaf</tissue>
    </source>
</reference>
<keyword evidence="4" id="KW-0238">DNA-binding</keyword>
<dbReference type="AlphaFoldDB" id="A0AA38YYR4"/>
<dbReference type="GO" id="GO:0090575">
    <property type="term" value="C:RNA polymerase II transcription regulator complex"/>
    <property type="evidence" value="ECO:0007669"/>
    <property type="project" value="TreeGrafter"/>
</dbReference>
<dbReference type="GO" id="GO:0046983">
    <property type="term" value="F:protein dimerization activity"/>
    <property type="evidence" value="ECO:0007669"/>
    <property type="project" value="InterPro"/>
</dbReference>
<dbReference type="Proteomes" id="UP001168098">
    <property type="component" value="Unassembled WGS sequence"/>
</dbReference>
<dbReference type="InterPro" id="IPR036638">
    <property type="entry name" value="HLH_DNA-bd_sf"/>
</dbReference>
<keyword evidence="10" id="KW-1185">Reference proteome</keyword>
<dbReference type="InterPro" id="IPR015660">
    <property type="entry name" value="MASH1/Ascl1a-like"/>
</dbReference>
<dbReference type="GO" id="GO:0000981">
    <property type="term" value="F:DNA-binding transcription factor activity, RNA polymerase II-specific"/>
    <property type="evidence" value="ECO:0007669"/>
    <property type="project" value="TreeGrafter"/>
</dbReference>
<comment type="subunit">
    <text evidence="2">Homodimer.</text>
</comment>
<evidence type="ECO:0000256" key="2">
    <source>
        <dbReference type="ARBA" id="ARBA00011738"/>
    </source>
</evidence>
<evidence type="ECO:0000256" key="6">
    <source>
        <dbReference type="ARBA" id="ARBA00023242"/>
    </source>
</evidence>
<keyword evidence="5" id="KW-0804">Transcription</keyword>
<gene>
    <name evidence="9" type="ORF">PVL29_021172</name>
</gene>
<dbReference type="InterPro" id="IPR011598">
    <property type="entry name" value="bHLH_dom"/>
</dbReference>
<name>A0AA38YYR4_VITRO</name>
<keyword evidence="6" id="KW-0539">Nucleus</keyword>
<dbReference type="PANTHER" id="PTHR13935">
    <property type="entry name" value="ACHAETE-SCUTE TRANSCRIPTION FACTOR-RELATED"/>
    <property type="match status" value="1"/>
</dbReference>
<evidence type="ECO:0000313" key="10">
    <source>
        <dbReference type="Proteomes" id="UP001168098"/>
    </source>
</evidence>
<evidence type="ECO:0000256" key="3">
    <source>
        <dbReference type="ARBA" id="ARBA00023015"/>
    </source>
</evidence>
<evidence type="ECO:0000256" key="7">
    <source>
        <dbReference type="SAM" id="MobiDB-lite"/>
    </source>
</evidence>
<organism evidence="9 10">
    <name type="scientific">Vitis rotundifolia</name>
    <name type="common">Muscadine grape</name>
    <dbReference type="NCBI Taxonomy" id="103349"/>
    <lineage>
        <taxon>Eukaryota</taxon>
        <taxon>Viridiplantae</taxon>
        <taxon>Streptophyta</taxon>
        <taxon>Embryophyta</taxon>
        <taxon>Tracheophyta</taxon>
        <taxon>Spermatophyta</taxon>
        <taxon>Magnoliopsida</taxon>
        <taxon>eudicotyledons</taxon>
        <taxon>Gunneridae</taxon>
        <taxon>Pentapetalae</taxon>
        <taxon>rosids</taxon>
        <taxon>Vitales</taxon>
        <taxon>Vitaceae</taxon>
        <taxon>Viteae</taxon>
        <taxon>Vitis</taxon>
    </lineage>
</organism>
<feature type="region of interest" description="Disordered" evidence="7">
    <location>
        <begin position="40"/>
        <end position="67"/>
    </location>
</feature>
<dbReference type="EMBL" id="JARBHA010000016">
    <property type="protein sequence ID" value="KAJ9679161.1"/>
    <property type="molecule type" value="Genomic_DNA"/>
</dbReference>
<comment type="caution">
    <text evidence="9">The sequence shown here is derived from an EMBL/GenBank/DDBJ whole genome shotgun (WGS) entry which is preliminary data.</text>
</comment>
<evidence type="ECO:0000256" key="4">
    <source>
        <dbReference type="ARBA" id="ARBA00023125"/>
    </source>
</evidence>
<sequence length="253" mass="28544">MFPLHQGNELLFRIPYTPSKQYIIQQDMILDHASLEASNLSNHKGKSPNRKLFAQDNNDEISNDGKKKKKIMHREIERQRRQDMATLYTSLRSLLPLEYIKGKRAMSEHMNGAVNYIKHLQKKIKELGEKRNELKSLANSSSRNSSGNFVTVCPCWGGVEIVVSSGGEKEGMPLSKALETLLEEGLSVVSCISTKVNGRLLHTIHCEVSDITSIDLHGLQQQLSDQVLPHLDKLPSNTALRNIPTIRPLDRKQ</sequence>
<dbReference type="FunFam" id="4.10.280.10:FF:000085">
    <property type="entry name" value="Transcription factor bHLH126"/>
    <property type="match status" value="1"/>
</dbReference>